<evidence type="ECO:0000256" key="6">
    <source>
        <dbReference type="ARBA" id="ARBA00022857"/>
    </source>
</evidence>
<dbReference type="InterPro" id="IPR001269">
    <property type="entry name" value="DUS_fam"/>
</dbReference>
<gene>
    <name evidence="15" type="ORF">AUJ73_04325</name>
</gene>
<dbReference type="PIRSF" id="PIRSF006621">
    <property type="entry name" value="Dus"/>
    <property type="match status" value="1"/>
</dbReference>
<dbReference type="EC" id="1.3.1.-" evidence="11"/>
<dbReference type="GO" id="GO:0000049">
    <property type="term" value="F:tRNA binding"/>
    <property type="evidence" value="ECO:0007669"/>
    <property type="project" value="UniProtKB-KW"/>
</dbReference>
<evidence type="ECO:0000259" key="14">
    <source>
        <dbReference type="Pfam" id="PF01207"/>
    </source>
</evidence>
<dbReference type="Gene3D" id="3.20.20.70">
    <property type="entry name" value="Aldolase class I"/>
    <property type="match status" value="1"/>
</dbReference>
<dbReference type="InterPro" id="IPR035587">
    <property type="entry name" value="DUS-like_FMN-bd"/>
</dbReference>
<comment type="catalytic activity">
    <reaction evidence="9">
        <text>a 5,6-dihydrouridine in tRNA + NADP(+) = a uridine in tRNA + NADPH + H(+)</text>
        <dbReference type="Rhea" id="RHEA:23624"/>
        <dbReference type="Rhea" id="RHEA-COMP:13339"/>
        <dbReference type="Rhea" id="RHEA-COMP:13887"/>
        <dbReference type="ChEBI" id="CHEBI:15378"/>
        <dbReference type="ChEBI" id="CHEBI:57783"/>
        <dbReference type="ChEBI" id="CHEBI:58349"/>
        <dbReference type="ChEBI" id="CHEBI:65315"/>
        <dbReference type="ChEBI" id="CHEBI:74443"/>
    </reaction>
</comment>
<keyword evidence="3 11" id="KW-0285">Flavoprotein</keyword>
<reference evidence="15 16" key="1">
    <citation type="journal article" date="2016" name="Environ. Microbiol.">
        <title>Genomic resolution of a cold subsurface aquifer community provides metabolic insights for novel microbes adapted to high CO concentrations.</title>
        <authorList>
            <person name="Probst A.J."/>
            <person name="Castelle C.J."/>
            <person name="Singh A."/>
            <person name="Brown C.T."/>
            <person name="Anantharaman K."/>
            <person name="Sharon I."/>
            <person name="Hug L.A."/>
            <person name="Burstein D."/>
            <person name="Emerson J.B."/>
            <person name="Thomas B.C."/>
            <person name="Banfield J.F."/>
        </authorList>
    </citation>
    <scope>NUCLEOTIDE SEQUENCE [LARGE SCALE GENOMIC DNA]</scope>
    <source>
        <strain evidence="15">CG1_02_37_22</strain>
    </source>
</reference>
<dbReference type="STRING" id="1805209.AUJ73_04325"/>
<feature type="binding site" evidence="13">
    <location>
        <position position="174"/>
    </location>
    <ligand>
        <name>FMN</name>
        <dbReference type="ChEBI" id="CHEBI:58210"/>
    </ligand>
</feature>
<dbReference type="CDD" id="cd02801">
    <property type="entry name" value="DUS_like_FMN"/>
    <property type="match status" value="1"/>
</dbReference>
<dbReference type="InterPro" id="IPR024036">
    <property type="entry name" value="tRNA-dHydroUridine_Synthase_C"/>
</dbReference>
<keyword evidence="4 11" id="KW-0288">FMN</keyword>
<dbReference type="EMBL" id="MNUY01000068">
    <property type="protein sequence ID" value="OIO13103.1"/>
    <property type="molecule type" value="Genomic_DNA"/>
</dbReference>
<comment type="cofactor">
    <cofactor evidence="11 13">
        <name>FMN</name>
        <dbReference type="ChEBI" id="CHEBI:58210"/>
    </cofactor>
</comment>
<evidence type="ECO:0000256" key="11">
    <source>
        <dbReference type="PIRNR" id="PIRNR006621"/>
    </source>
</evidence>
<keyword evidence="7" id="KW-0694">RNA-binding</keyword>
<evidence type="ECO:0000256" key="10">
    <source>
        <dbReference type="ARBA" id="ARBA00048802"/>
    </source>
</evidence>
<accession>A0A1J4TSN4</accession>
<keyword evidence="13" id="KW-0547">Nucleotide-binding</keyword>
<sequence length="316" mass="35900">MNNFWYKIKRPIIGLAPMDSVTDTPMRQIQTMIAKPGLMYTEFLSVDGFLKKPDVFNKHLKYSPNERPIIVQLFGADPKSFKSVIDKVSALGFDGIDINMGCPARSIVRKGGGGGLIGNFNLSREILEIVYQGICRTKRNIPLSVKTRIGENKEATKNWFDFLSKLPLSVVCIHGRTLSQGLSGRVKWEEVKLAAKILHSKGILCLGNGDVKSLDDAHNKSKLYDLDGILIGRAALGNPWVFLRGSIPSKEEIFRVIIQHSELVSSFYHKKDFIKARKHFGWYCRNFYDANKLKVELMRTESKSEVKKIINKYRKY</sequence>
<protein>
    <recommendedName>
        <fullName evidence="11">tRNA-dihydrouridine synthase</fullName>
        <ecNumber evidence="11">1.3.1.-</ecNumber>
    </recommendedName>
</protein>
<keyword evidence="6" id="KW-0521">NADP</keyword>
<dbReference type="PANTHER" id="PTHR11082">
    <property type="entry name" value="TRNA-DIHYDROURIDINE SYNTHASE"/>
    <property type="match status" value="1"/>
</dbReference>
<comment type="function">
    <text evidence="1 11">Catalyzes the synthesis of 5,6-dihydrouridine (D), a modified base found in the D-loop of most tRNAs, via the reduction of the C5-C6 double bond in target uridines.</text>
</comment>
<feature type="binding site" evidence="13">
    <location>
        <position position="146"/>
    </location>
    <ligand>
        <name>FMN</name>
        <dbReference type="ChEBI" id="CHEBI:58210"/>
    </ligand>
</feature>
<evidence type="ECO:0000256" key="5">
    <source>
        <dbReference type="ARBA" id="ARBA00022694"/>
    </source>
</evidence>
<evidence type="ECO:0000256" key="13">
    <source>
        <dbReference type="PIRSR" id="PIRSR006621-2"/>
    </source>
</evidence>
<evidence type="ECO:0000256" key="4">
    <source>
        <dbReference type="ARBA" id="ARBA00022643"/>
    </source>
</evidence>
<comment type="caution">
    <text evidence="15">The sequence shown here is derived from an EMBL/GenBank/DDBJ whole genome shotgun (WGS) entry which is preliminary data.</text>
</comment>
<keyword evidence="5 11" id="KW-0819">tRNA processing</keyword>
<evidence type="ECO:0000256" key="1">
    <source>
        <dbReference type="ARBA" id="ARBA00002790"/>
    </source>
</evidence>
<feature type="active site" description="Proton donor" evidence="12">
    <location>
        <position position="102"/>
    </location>
</feature>
<comment type="catalytic activity">
    <reaction evidence="10">
        <text>a 5,6-dihydrouridine in tRNA + NAD(+) = a uridine in tRNA + NADH + H(+)</text>
        <dbReference type="Rhea" id="RHEA:54452"/>
        <dbReference type="Rhea" id="RHEA-COMP:13339"/>
        <dbReference type="Rhea" id="RHEA-COMP:13887"/>
        <dbReference type="ChEBI" id="CHEBI:15378"/>
        <dbReference type="ChEBI" id="CHEBI:57540"/>
        <dbReference type="ChEBI" id="CHEBI:57945"/>
        <dbReference type="ChEBI" id="CHEBI:65315"/>
        <dbReference type="ChEBI" id="CHEBI:74443"/>
    </reaction>
</comment>
<dbReference type="Gene3D" id="1.10.1200.80">
    <property type="entry name" value="Putative flavin oxidoreducatase, domain 2"/>
    <property type="match status" value="1"/>
</dbReference>
<dbReference type="PANTHER" id="PTHR11082:SF25">
    <property type="entry name" value="DUS-LIKE FMN-BINDING DOMAIN-CONTAINING PROTEIN"/>
    <property type="match status" value="1"/>
</dbReference>
<dbReference type="GO" id="GO:0050660">
    <property type="term" value="F:flavin adenine dinucleotide binding"/>
    <property type="evidence" value="ECO:0007669"/>
    <property type="project" value="InterPro"/>
</dbReference>
<dbReference type="Pfam" id="PF01207">
    <property type="entry name" value="Dus"/>
    <property type="match status" value="1"/>
</dbReference>
<keyword evidence="2" id="KW-0820">tRNA-binding</keyword>
<evidence type="ECO:0000256" key="2">
    <source>
        <dbReference type="ARBA" id="ARBA00022555"/>
    </source>
</evidence>
<dbReference type="AlphaFoldDB" id="A0A1J4TSN4"/>
<dbReference type="InterPro" id="IPR013785">
    <property type="entry name" value="Aldolase_TIM"/>
</dbReference>
<evidence type="ECO:0000313" key="15">
    <source>
        <dbReference type="EMBL" id="OIO13103.1"/>
    </source>
</evidence>
<dbReference type="Proteomes" id="UP000183120">
    <property type="component" value="Unassembled WGS sequence"/>
</dbReference>
<name>A0A1J4TSN4_9BACT</name>
<evidence type="ECO:0000256" key="7">
    <source>
        <dbReference type="ARBA" id="ARBA00022884"/>
    </source>
</evidence>
<evidence type="ECO:0000256" key="9">
    <source>
        <dbReference type="ARBA" id="ARBA00048205"/>
    </source>
</evidence>
<dbReference type="GO" id="GO:0017150">
    <property type="term" value="F:tRNA dihydrouridine synthase activity"/>
    <property type="evidence" value="ECO:0007669"/>
    <property type="project" value="InterPro"/>
</dbReference>
<evidence type="ECO:0000313" key="16">
    <source>
        <dbReference type="Proteomes" id="UP000183120"/>
    </source>
</evidence>
<evidence type="ECO:0000256" key="3">
    <source>
        <dbReference type="ARBA" id="ARBA00022630"/>
    </source>
</evidence>
<dbReference type="SUPFAM" id="SSF51395">
    <property type="entry name" value="FMN-linked oxidoreductases"/>
    <property type="match status" value="1"/>
</dbReference>
<feature type="domain" description="DUS-like FMN-binding" evidence="14">
    <location>
        <begin position="15"/>
        <end position="309"/>
    </location>
</feature>
<comment type="similarity">
    <text evidence="11">Belongs to the dus family.</text>
</comment>
<feature type="binding site" evidence="13">
    <location>
        <position position="72"/>
    </location>
    <ligand>
        <name>FMN</name>
        <dbReference type="ChEBI" id="CHEBI:58210"/>
    </ligand>
</feature>
<feature type="binding site" evidence="13">
    <location>
        <begin position="232"/>
        <end position="233"/>
    </location>
    <ligand>
        <name>FMN</name>
        <dbReference type="ChEBI" id="CHEBI:58210"/>
    </ligand>
</feature>
<organism evidence="15 16">
    <name type="scientific">Candidatus Gottesmanbacteria bacterium CG1_02_37_22</name>
    <dbReference type="NCBI Taxonomy" id="1805209"/>
    <lineage>
        <taxon>Bacteria</taxon>
        <taxon>Candidatus Gottesmaniibacteriota</taxon>
    </lineage>
</organism>
<keyword evidence="8 11" id="KW-0560">Oxidoreductase</keyword>
<evidence type="ECO:0000256" key="12">
    <source>
        <dbReference type="PIRSR" id="PIRSR006621-1"/>
    </source>
</evidence>
<proteinExistence type="inferred from homology"/>
<evidence type="ECO:0000256" key="8">
    <source>
        <dbReference type="ARBA" id="ARBA00023002"/>
    </source>
</evidence>